<evidence type="ECO:0000256" key="2">
    <source>
        <dbReference type="ARBA" id="ARBA00022679"/>
    </source>
</evidence>
<dbReference type="InterPro" id="IPR011994">
    <property type="entry name" value="Cytidylate_kinase_dom"/>
</dbReference>
<evidence type="ECO:0000256" key="7">
    <source>
        <dbReference type="ARBA" id="ARBA00048478"/>
    </source>
</evidence>
<comment type="caution">
    <text evidence="10">The sequence shown here is derived from an EMBL/GenBank/DDBJ whole genome shotgun (WGS) entry which is preliminary data.</text>
</comment>
<feature type="domain" description="Cytidylate kinase" evidence="9">
    <location>
        <begin position="32"/>
        <end position="231"/>
    </location>
</feature>
<accession>A0A368DR83</accession>
<dbReference type="AlphaFoldDB" id="A0A368DR83"/>
<proteinExistence type="inferred from homology"/>
<keyword evidence="4 8" id="KW-0418">Kinase</keyword>
<evidence type="ECO:0000313" key="10">
    <source>
        <dbReference type="EMBL" id="RCL74362.1"/>
    </source>
</evidence>
<dbReference type="GO" id="GO:0036431">
    <property type="term" value="F:dCMP kinase activity"/>
    <property type="evidence" value="ECO:0007669"/>
    <property type="project" value="InterPro"/>
</dbReference>
<evidence type="ECO:0000259" key="9">
    <source>
        <dbReference type="Pfam" id="PF02224"/>
    </source>
</evidence>
<comment type="similarity">
    <text evidence="1 8">Belongs to the cytidylate kinase family. Type 1 subfamily.</text>
</comment>
<dbReference type="NCBIfam" id="TIGR00017">
    <property type="entry name" value="cmk"/>
    <property type="match status" value="1"/>
</dbReference>
<comment type="catalytic activity">
    <reaction evidence="6 8">
        <text>dCMP + ATP = dCDP + ADP</text>
        <dbReference type="Rhea" id="RHEA:25094"/>
        <dbReference type="ChEBI" id="CHEBI:30616"/>
        <dbReference type="ChEBI" id="CHEBI:57566"/>
        <dbReference type="ChEBI" id="CHEBI:58593"/>
        <dbReference type="ChEBI" id="CHEBI:456216"/>
        <dbReference type="EC" id="2.7.4.25"/>
    </reaction>
</comment>
<dbReference type="SUPFAM" id="SSF52540">
    <property type="entry name" value="P-loop containing nucleoside triphosphate hydrolases"/>
    <property type="match status" value="1"/>
</dbReference>
<evidence type="ECO:0000256" key="4">
    <source>
        <dbReference type="ARBA" id="ARBA00022777"/>
    </source>
</evidence>
<evidence type="ECO:0000313" key="11">
    <source>
        <dbReference type="Proteomes" id="UP000253570"/>
    </source>
</evidence>
<dbReference type="GO" id="GO:0006220">
    <property type="term" value="P:pyrimidine nucleotide metabolic process"/>
    <property type="evidence" value="ECO:0007669"/>
    <property type="project" value="UniProtKB-UniRule"/>
</dbReference>
<keyword evidence="5 8" id="KW-0067">ATP-binding</keyword>
<evidence type="ECO:0000256" key="6">
    <source>
        <dbReference type="ARBA" id="ARBA00047615"/>
    </source>
</evidence>
<dbReference type="Gene3D" id="3.40.50.300">
    <property type="entry name" value="P-loop containing nucleotide triphosphate hydrolases"/>
    <property type="match status" value="1"/>
</dbReference>
<keyword evidence="2 8" id="KW-0808">Transferase</keyword>
<dbReference type="GO" id="GO:0005737">
    <property type="term" value="C:cytoplasm"/>
    <property type="evidence" value="ECO:0007669"/>
    <property type="project" value="UniProtKB-SubCell"/>
</dbReference>
<comment type="catalytic activity">
    <reaction evidence="7 8">
        <text>CMP + ATP = CDP + ADP</text>
        <dbReference type="Rhea" id="RHEA:11600"/>
        <dbReference type="ChEBI" id="CHEBI:30616"/>
        <dbReference type="ChEBI" id="CHEBI:58069"/>
        <dbReference type="ChEBI" id="CHEBI:60377"/>
        <dbReference type="ChEBI" id="CHEBI:456216"/>
        <dbReference type="EC" id="2.7.4.25"/>
    </reaction>
</comment>
<sequence>MIYLQFQQVFRSLKKFIAKLVVPIDIYKKMIIAIDGPAASGKGTISKRIADYFSLPHLDTGSLYRLAAHHIIENNIDPYDINNIIKSSKEINFSEKKLLDIRDSNVSYTASIISQYKELRELLIDYQRNFASDGGVVDGRDIGTIIFPNADYKFFITASLEERANRRYLQYKEDNIKLDRNSIKTDIKDRDLRDMNRKIAPLKRAIDAVEIDTTSMKIDDVIDFIVKYIHKGMKFD</sequence>
<gene>
    <name evidence="8" type="primary">cmk</name>
    <name evidence="10" type="ORF">DBW71_01150</name>
</gene>
<dbReference type="EMBL" id="QOQD01000002">
    <property type="protein sequence ID" value="RCL74362.1"/>
    <property type="molecule type" value="Genomic_DNA"/>
</dbReference>
<feature type="binding site" evidence="8">
    <location>
        <begin position="36"/>
        <end position="44"/>
    </location>
    <ligand>
        <name>ATP</name>
        <dbReference type="ChEBI" id="CHEBI:30616"/>
    </ligand>
</feature>
<keyword evidence="3 8" id="KW-0547">Nucleotide-binding</keyword>
<reference evidence="10 11" key="1">
    <citation type="journal article" date="2018" name="Microbiome">
        <title>Fine metagenomic profile of the Mediterranean stratified and mixed water columns revealed by assembly and recruitment.</title>
        <authorList>
            <person name="Haro-Moreno J.M."/>
            <person name="Lopez-Perez M."/>
            <person name="De La Torre J.R."/>
            <person name="Picazo A."/>
            <person name="Camacho A."/>
            <person name="Rodriguez-Valera F."/>
        </authorList>
    </citation>
    <scope>NUCLEOTIDE SEQUENCE [LARGE SCALE GENOMIC DNA]</scope>
    <source>
        <strain evidence="10">MED-G57</strain>
    </source>
</reference>
<evidence type="ECO:0000256" key="5">
    <source>
        <dbReference type="ARBA" id="ARBA00022840"/>
    </source>
</evidence>
<evidence type="ECO:0000256" key="8">
    <source>
        <dbReference type="HAMAP-Rule" id="MF_00238"/>
    </source>
</evidence>
<dbReference type="InterPro" id="IPR003136">
    <property type="entry name" value="Cytidylate_kin"/>
</dbReference>
<protein>
    <recommendedName>
        <fullName evidence="8">Cytidylate kinase</fullName>
        <shortName evidence="8">CK</shortName>
        <ecNumber evidence="8">2.7.4.25</ecNumber>
    </recommendedName>
    <alternativeName>
        <fullName evidence="8">Cytidine monophosphate kinase</fullName>
        <shortName evidence="8">CMP kinase</shortName>
    </alternativeName>
</protein>
<organism evidence="10 11">
    <name type="scientific">PS1 clade bacterium</name>
    <dbReference type="NCBI Taxonomy" id="2175152"/>
    <lineage>
        <taxon>Bacteria</taxon>
        <taxon>Pseudomonadati</taxon>
        <taxon>Pseudomonadota</taxon>
        <taxon>Alphaproteobacteria</taxon>
        <taxon>PS1 clade</taxon>
    </lineage>
</organism>
<name>A0A368DR83_9PROT</name>
<dbReference type="InterPro" id="IPR027417">
    <property type="entry name" value="P-loop_NTPase"/>
</dbReference>
<dbReference type="Proteomes" id="UP000253570">
    <property type="component" value="Unassembled WGS sequence"/>
</dbReference>
<keyword evidence="8" id="KW-0963">Cytoplasm</keyword>
<dbReference type="EC" id="2.7.4.25" evidence="8"/>
<dbReference type="GO" id="GO:0005524">
    <property type="term" value="F:ATP binding"/>
    <property type="evidence" value="ECO:0007669"/>
    <property type="project" value="UniProtKB-UniRule"/>
</dbReference>
<evidence type="ECO:0000256" key="1">
    <source>
        <dbReference type="ARBA" id="ARBA00009427"/>
    </source>
</evidence>
<dbReference type="GO" id="GO:0036430">
    <property type="term" value="F:CMP kinase activity"/>
    <property type="evidence" value="ECO:0007669"/>
    <property type="project" value="RHEA"/>
</dbReference>
<dbReference type="CDD" id="cd02020">
    <property type="entry name" value="CMPK"/>
    <property type="match status" value="1"/>
</dbReference>
<dbReference type="HAMAP" id="MF_00238">
    <property type="entry name" value="Cytidyl_kinase_type1"/>
    <property type="match status" value="1"/>
</dbReference>
<comment type="subcellular location">
    <subcellularLocation>
        <location evidence="8">Cytoplasm</location>
    </subcellularLocation>
</comment>
<evidence type="ECO:0000256" key="3">
    <source>
        <dbReference type="ARBA" id="ARBA00022741"/>
    </source>
</evidence>
<dbReference type="Pfam" id="PF02224">
    <property type="entry name" value="Cytidylate_kin"/>
    <property type="match status" value="1"/>
</dbReference>